<keyword evidence="3" id="KW-0998">Cell outer membrane</keyword>
<proteinExistence type="predicted"/>
<dbReference type="Pfam" id="PF00593">
    <property type="entry name" value="TonB_dep_Rec_b-barrel"/>
    <property type="match status" value="1"/>
</dbReference>
<evidence type="ECO:0000313" key="5">
    <source>
        <dbReference type="EMBL" id="MCI2285495.1"/>
    </source>
</evidence>
<evidence type="ECO:0000256" key="2">
    <source>
        <dbReference type="ARBA" id="ARBA00023136"/>
    </source>
</evidence>
<accession>A0ABS9X5X8</accession>
<protein>
    <submittedName>
        <fullName evidence="5">TonB-dependent receptor</fullName>
    </submittedName>
</protein>
<keyword evidence="6" id="KW-1185">Reference proteome</keyword>
<dbReference type="InterPro" id="IPR036942">
    <property type="entry name" value="Beta-barrel_TonB_sf"/>
</dbReference>
<reference evidence="5" key="1">
    <citation type="submission" date="2022-01" db="EMBL/GenBank/DDBJ databases">
        <title>Colwellia maritima, isolated from seawater.</title>
        <authorList>
            <person name="Kristyanto S."/>
            <person name="Jung J."/>
            <person name="Jeon C.O."/>
        </authorList>
    </citation>
    <scope>NUCLEOTIDE SEQUENCE</scope>
    <source>
        <strain evidence="5">MSW7</strain>
    </source>
</reference>
<name>A0ABS9X5X8_9GAMM</name>
<dbReference type="RefSeq" id="WP_242288375.1">
    <property type="nucleotide sequence ID" value="NZ_JAKKSL010000005.1"/>
</dbReference>
<keyword evidence="5" id="KW-0675">Receptor</keyword>
<dbReference type="EMBL" id="JAKKSL010000005">
    <property type="protein sequence ID" value="MCI2285495.1"/>
    <property type="molecule type" value="Genomic_DNA"/>
</dbReference>
<gene>
    <name evidence="5" type="ORF">L3081_21475</name>
</gene>
<sequence length="411" mass="45165">MNKKLGDEVTYARGDTLCSESVNPTGDPLMTSCSGGDITTPGMQGFQGYSPAMATDKDRDSFAFYLDTEVFLTEDLLVAAALRYEDYDDFGSTLIGKLSAHLSITENLSVRGSASTGYRAPGMQQANFTQRSISLDNGELADLVTLRPDDALAQELEFDTLKEEESTNLSIGVVYSNGNYSTTLDVYQINIDDRIAYSGNIQRGINSDIDAFFDRHTNAGGALDGVKNVSLFTNAIDTETFGLDWVNQYTQEVDFGNVVYELSYHHNDTEVSNINTSSSIVPNATIYDAAQTLLIEKGQPQDRVTLSAMVDLDTWSVTGRMTHYGEVSTASYGTLPNTWSAKSLFDVTAQWHVTDQIDLSGGILNLTDEYPDEWGSNGAPFNELGFKYGWTSFPFSLASGREYYVKATYNF</sequence>
<evidence type="ECO:0000256" key="3">
    <source>
        <dbReference type="ARBA" id="ARBA00023237"/>
    </source>
</evidence>
<comment type="subcellular location">
    <subcellularLocation>
        <location evidence="1">Cell outer membrane</location>
    </subcellularLocation>
</comment>
<organism evidence="5 6">
    <name type="scientific">Colwellia maritima</name>
    <dbReference type="NCBI Taxonomy" id="2912588"/>
    <lineage>
        <taxon>Bacteria</taxon>
        <taxon>Pseudomonadati</taxon>
        <taxon>Pseudomonadota</taxon>
        <taxon>Gammaproteobacteria</taxon>
        <taxon>Alteromonadales</taxon>
        <taxon>Colwelliaceae</taxon>
        <taxon>Colwellia</taxon>
    </lineage>
</organism>
<dbReference type="SUPFAM" id="SSF56935">
    <property type="entry name" value="Porins"/>
    <property type="match status" value="1"/>
</dbReference>
<evidence type="ECO:0000259" key="4">
    <source>
        <dbReference type="Pfam" id="PF00593"/>
    </source>
</evidence>
<dbReference type="Gene3D" id="2.40.170.20">
    <property type="entry name" value="TonB-dependent receptor, beta-barrel domain"/>
    <property type="match status" value="1"/>
</dbReference>
<dbReference type="InterPro" id="IPR000531">
    <property type="entry name" value="Beta-barrel_TonB"/>
</dbReference>
<evidence type="ECO:0000313" key="6">
    <source>
        <dbReference type="Proteomes" id="UP001139646"/>
    </source>
</evidence>
<keyword evidence="2" id="KW-0472">Membrane</keyword>
<feature type="domain" description="TonB-dependent receptor-like beta-barrel" evidence="4">
    <location>
        <begin position="44"/>
        <end position="366"/>
    </location>
</feature>
<dbReference type="PANTHER" id="PTHR47234:SF3">
    <property type="entry name" value="SECRETIN_TONB SHORT N-TERMINAL DOMAIN-CONTAINING PROTEIN"/>
    <property type="match status" value="1"/>
</dbReference>
<evidence type="ECO:0000256" key="1">
    <source>
        <dbReference type="ARBA" id="ARBA00004442"/>
    </source>
</evidence>
<dbReference type="Proteomes" id="UP001139646">
    <property type="component" value="Unassembled WGS sequence"/>
</dbReference>
<dbReference type="PANTHER" id="PTHR47234">
    <property type="match status" value="1"/>
</dbReference>
<comment type="caution">
    <text evidence="5">The sequence shown here is derived from an EMBL/GenBank/DDBJ whole genome shotgun (WGS) entry which is preliminary data.</text>
</comment>